<name>B6YRT4_AZOPC</name>
<comment type="similarity">
    <text evidence="2 8">Belongs to the cation transport ATPase (P-type) (TC 3.A.3) family. Type IB subfamily.</text>
</comment>
<dbReference type="GO" id="GO:0005886">
    <property type="term" value="C:plasma membrane"/>
    <property type="evidence" value="ECO:0007669"/>
    <property type="project" value="UniProtKB-SubCell"/>
</dbReference>
<organism evidence="10 11">
    <name type="scientific">Azobacteroides pseudotrichonymphae genomovar. CFP2</name>
    <dbReference type="NCBI Taxonomy" id="511995"/>
    <lineage>
        <taxon>Bacteria</taxon>
        <taxon>Pseudomonadati</taxon>
        <taxon>Bacteroidota</taxon>
        <taxon>Bacteroidia</taxon>
        <taxon>Bacteroidales</taxon>
        <taxon>Candidatus Azobacteroides</taxon>
    </lineage>
</organism>
<evidence type="ECO:0000256" key="7">
    <source>
        <dbReference type="ARBA" id="ARBA00047308"/>
    </source>
</evidence>
<dbReference type="STRING" id="511995.CFPG_643"/>
<evidence type="ECO:0000313" key="10">
    <source>
        <dbReference type="EMBL" id="BAG83906.1"/>
    </source>
</evidence>
<evidence type="ECO:0000256" key="2">
    <source>
        <dbReference type="ARBA" id="ARBA00006024"/>
    </source>
</evidence>
<dbReference type="GO" id="GO:0016887">
    <property type="term" value="F:ATP hydrolysis activity"/>
    <property type="evidence" value="ECO:0007669"/>
    <property type="project" value="InterPro"/>
</dbReference>
<dbReference type="Gene3D" id="2.70.150.10">
    <property type="entry name" value="Calcium-transporting ATPase, cytoplasmic transduction domain A"/>
    <property type="match status" value="1"/>
</dbReference>
<comment type="subcellular location">
    <subcellularLocation>
        <location evidence="8">Cell membrane</location>
    </subcellularLocation>
    <subcellularLocation>
        <location evidence="1">Membrane</location>
    </subcellularLocation>
</comment>
<dbReference type="AlphaFoldDB" id="B6YRT4"/>
<evidence type="ECO:0000256" key="1">
    <source>
        <dbReference type="ARBA" id="ARBA00004370"/>
    </source>
</evidence>
<evidence type="ECO:0000256" key="8">
    <source>
        <dbReference type="RuleBase" id="RU362081"/>
    </source>
</evidence>
<feature type="transmembrane region" description="Helical" evidence="8">
    <location>
        <begin position="12"/>
        <end position="33"/>
    </location>
</feature>
<evidence type="ECO:0000259" key="9">
    <source>
        <dbReference type="Pfam" id="PF00122"/>
    </source>
</evidence>
<dbReference type="InterPro" id="IPR001757">
    <property type="entry name" value="P_typ_ATPase"/>
</dbReference>
<dbReference type="InterPro" id="IPR036412">
    <property type="entry name" value="HAD-like_sf"/>
</dbReference>
<dbReference type="eggNOG" id="COG2217">
    <property type="taxonomic scope" value="Bacteria"/>
</dbReference>
<dbReference type="NCBIfam" id="TIGR01494">
    <property type="entry name" value="ATPase_P-type"/>
    <property type="match status" value="1"/>
</dbReference>
<accession>B6YRT4</accession>
<keyword evidence="4 8" id="KW-1133">Transmembrane helix</keyword>
<keyword evidence="3 8" id="KW-0812">Transmembrane</keyword>
<dbReference type="Gene3D" id="3.40.1110.10">
    <property type="entry name" value="Calcium-transporting ATPase, cytoplasmic domain N"/>
    <property type="match status" value="1"/>
</dbReference>
<dbReference type="EC" id="7.2.2.12" evidence="6"/>
<keyword evidence="8" id="KW-0547">Nucleotide-binding</keyword>
<dbReference type="PANTHER" id="PTHR48085:SF5">
    <property type="entry name" value="CADMIUM_ZINC-TRANSPORTING ATPASE HMA4-RELATED"/>
    <property type="match status" value="1"/>
</dbReference>
<evidence type="ECO:0000313" key="11">
    <source>
        <dbReference type="Proteomes" id="UP000000723"/>
    </source>
</evidence>
<dbReference type="Gene3D" id="3.40.50.1000">
    <property type="entry name" value="HAD superfamily/HAD-like"/>
    <property type="match status" value="1"/>
</dbReference>
<keyword evidence="8" id="KW-0067">ATP-binding</keyword>
<dbReference type="GO" id="GO:0016463">
    <property type="term" value="F:P-type zinc transporter activity"/>
    <property type="evidence" value="ECO:0007669"/>
    <property type="project" value="UniProtKB-EC"/>
</dbReference>
<feature type="transmembrane region" description="Helical" evidence="8">
    <location>
        <begin position="586"/>
        <end position="606"/>
    </location>
</feature>
<feature type="transmembrane region" description="Helical" evidence="8">
    <location>
        <begin position="279"/>
        <end position="302"/>
    </location>
</feature>
<dbReference type="SUPFAM" id="SSF81665">
    <property type="entry name" value="Calcium ATPase, transmembrane domain M"/>
    <property type="match status" value="1"/>
</dbReference>
<dbReference type="EMBL" id="AP010656">
    <property type="protein sequence ID" value="BAG83906.1"/>
    <property type="molecule type" value="Genomic_DNA"/>
</dbReference>
<evidence type="ECO:0000256" key="5">
    <source>
        <dbReference type="ARBA" id="ARBA00023136"/>
    </source>
</evidence>
<feature type="transmembrane region" description="Helical" evidence="8">
    <location>
        <begin position="247"/>
        <end position="267"/>
    </location>
</feature>
<dbReference type="InterPro" id="IPR023299">
    <property type="entry name" value="ATPase_P-typ_cyto_dom_N"/>
</dbReference>
<keyword evidence="8" id="KW-1003">Cell membrane</keyword>
<dbReference type="PRINTS" id="PR00943">
    <property type="entry name" value="CUATPASE"/>
</dbReference>
<dbReference type="NCBIfam" id="TIGR01525">
    <property type="entry name" value="ATPase-IB_hvy"/>
    <property type="match status" value="1"/>
</dbReference>
<evidence type="ECO:0000256" key="6">
    <source>
        <dbReference type="ARBA" id="ARBA00039097"/>
    </source>
</evidence>
<dbReference type="PRINTS" id="PR00119">
    <property type="entry name" value="CATATPASE"/>
</dbReference>
<dbReference type="PANTHER" id="PTHR48085">
    <property type="entry name" value="CADMIUM/ZINC-TRANSPORTING ATPASE HMA2-RELATED"/>
    <property type="match status" value="1"/>
</dbReference>
<proteinExistence type="inferred from homology"/>
<dbReference type="Pfam" id="PF00122">
    <property type="entry name" value="E1-E2_ATPase"/>
    <property type="match status" value="1"/>
</dbReference>
<sequence>MKLPLNNNNFLYLINLTIVVFILEIFSHFGINIPFPYSPIIYSIFILTSGWKILINGIESLFKFNFGSINLLILIVILAAYYLGDYTEAAAVIVLYALGEKLENTGIENSLSTTNRLINNIPKTVLVKNVGYSIPIDTIKVGTIIQIEPYKQIPLDGIIEKGETLIDESFITGELLPVFKTKGDNVFAGTWNKNREGSKSKGNDEFIEIRTTKEYKDSIFSKIVSLVKEPHRNQSNAQKFIEKFARIYTPIVIFCAILLIVIPVFFLHRNFQQCLHQSIMLLIISCPCALVISTPVAIYAALGNASSKGALIKGGKFLEILALIKVVGLNKTGTITYGKPIISDIIPLNGISKEELFNCRARTELLSKYPLAQTIVKTSKKEDFIPHKGIIFENIVCEKGKSQGTICKGKLILVGKTFIEKNYLIDKETREIINKLSIEGKTSVIISCEEKIKGIFGLSDEVRPHIDEIINELQNMGIKIVIITSDNQQSTQYVADRLHIKNVFGELLPYDKVERIKELKQRYKYVAMISDEVNDLPALASSSVGIAIGTSGSDKAIEVADIVLMNNKLSLLPFLIRLAQKTLKTIRWNTFGAIATKFIFILLTFIGYNNLVLAITADVGITLVVVLISLRLIQYRFHDTTNK</sequence>
<dbReference type="HOGENOM" id="CLU_001771_6_3_10"/>
<feature type="domain" description="P-type ATPase A" evidence="9">
    <location>
        <begin position="130"/>
        <end position="228"/>
    </location>
</feature>
<dbReference type="GO" id="GO:0046872">
    <property type="term" value="F:metal ion binding"/>
    <property type="evidence" value="ECO:0007669"/>
    <property type="project" value="UniProtKB-KW"/>
</dbReference>
<keyword evidence="11" id="KW-1185">Reference proteome</keyword>
<evidence type="ECO:0000256" key="3">
    <source>
        <dbReference type="ARBA" id="ARBA00022692"/>
    </source>
</evidence>
<dbReference type="InterPro" id="IPR023214">
    <property type="entry name" value="HAD_sf"/>
</dbReference>
<feature type="transmembrane region" description="Helical" evidence="8">
    <location>
        <begin position="612"/>
        <end position="633"/>
    </location>
</feature>
<dbReference type="InterPro" id="IPR027256">
    <property type="entry name" value="P-typ_ATPase_IB"/>
</dbReference>
<keyword evidence="5 8" id="KW-0472">Membrane</keyword>
<dbReference type="Pfam" id="PF00702">
    <property type="entry name" value="Hydrolase"/>
    <property type="match status" value="1"/>
</dbReference>
<dbReference type="GO" id="GO:0005524">
    <property type="term" value="F:ATP binding"/>
    <property type="evidence" value="ECO:0007669"/>
    <property type="project" value="UniProtKB-UniRule"/>
</dbReference>
<dbReference type="InterPro" id="IPR008250">
    <property type="entry name" value="ATPase_P-typ_transduc_dom_A_sf"/>
</dbReference>
<dbReference type="Proteomes" id="UP000000723">
    <property type="component" value="Chromosome"/>
</dbReference>
<evidence type="ECO:0000256" key="4">
    <source>
        <dbReference type="ARBA" id="ARBA00022989"/>
    </source>
</evidence>
<dbReference type="OrthoDB" id="1521937at2"/>
<reference evidence="11" key="1">
    <citation type="journal article" date="2008" name="Science">
        <title>Genome of an endosymbiont coupling N2 fixation to cellulolysis within RT protist cells in termite gut.</title>
        <authorList>
            <person name="Hongoh Y."/>
            <person name="Sharma V.K."/>
            <person name="Prakash T."/>
            <person name="Noda S."/>
            <person name="Toh H."/>
            <person name="Taylor T.D."/>
            <person name="Kudo T."/>
            <person name="Sakaki Y."/>
            <person name="Toyoda A."/>
            <person name="Hattori M."/>
            <person name="Ohkuma M."/>
        </authorList>
    </citation>
    <scope>NUCLEOTIDE SEQUENCE [LARGE SCALE GENOMIC DNA]</scope>
</reference>
<dbReference type="InterPro" id="IPR059000">
    <property type="entry name" value="ATPase_P-type_domA"/>
</dbReference>
<dbReference type="InterPro" id="IPR023298">
    <property type="entry name" value="ATPase_P-typ_TM_dom_sf"/>
</dbReference>
<feature type="transmembrane region" description="Helical" evidence="8">
    <location>
        <begin position="40"/>
        <end position="58"/>
    </location>
</feature>
<dbReference type="InterPro" id="IPR051014">
    <property type="entry name" value="Cation_Transport_ATPase_IB"/>
</dbReference>
<comment type="catalytic activity">
    <reaction evidence="7">
        <text>Zn(2+)(in) + ATP + H2O = Zn(2+)(out) + ADP + phosphate + H(+)</text>
        <dbReference type="Rhea" id="RHEA:20621"/>
        <dbReference type="ChEBI" id="CHEBI:15377"/>
        <dbReference type="ChEBI" id="CHEBI:15378"/>
        <dbReference type="ChEBI" id="CHEBI:29105"/>
        <dbReference type="ChEBI" id="CHEBI:30616"/>
        <dbReference type="ChEBI" id="CHEBI:43474"/>
        <dbReference type="ChEBI" id="CHEBI:456216"/>
        <dbReference type="EC" id="7.2.2.12"/>
    </reaction>
</comment>
<dbReference type="KEGG" id="aps:CFPG_643"/>
<gene>
    <name evidence="10" type="ordered locus">CFPG_643</name>
</gene>
<keyword evidence="8" id="KW-0479">Metal-binding</keyword>
<dbReference type="SUPFAM" id="SSF81653">
    <property type="entry name" value="Calcium ATPase, transduction domain A"/>
    <property type="match status" value="1"/>
</dbReference>
<protein>
    <recommendedName>
        <fullName evidence="6">P-type Zn(2+) transporter</fullName>
        <ecNumber evidence="6">7.2.2.12</ecNumber>
    </recommendedName>
</protein>
<dbReference type="SUPFAM" id="SSF56784">
    <property type="entry name" value="HAD-like"/>
    <property type="match status" value="1"/>
</dbReference>